<keyword evidence="1" id="KW-0732">Signal</keyword>
<reference evidence="2 3" key="1">
    <citation type="journal article" date="2017" name="Front. Genet.">
        <title>Draft sequencing of the heterozygous diploid genome of Satsuma (Citrus unshiu Marc.) using a hybrid assembly approach.</title>
        <authorList>
            <person name="Shimizu T."/>
            <person name="Tanizawa Y."/>
            <person name="Mochizuki T."/>
            <person name="Nagasaki H."/>
            <person name="Yoshioka T."/>
            <person name="Toyoda A."/>
            <person name="Fujiyama A."/>
            <person name="Kaminuma E."/>
            <person name="Nakamura Y."/>
        </authorList>
    </citation>
    <scope>NUCLEOTIDE SEQUENCE [LARGE SCALE GENOMIC DNA]</scope>
    <source>
        <strain evidence="3">cv. Miyagawa wase</strain>
    </source>
</reference>
<proteinExistence type="predicted"/>
<evidence type="ECO:0000313" key="2">
    <source>
        <dbReference type="EMBL" id="GAY56284.1"/>
    </source>
</evidence>
<dbReference type="InterPro" id="IPR040361">
    <property type="entry name" value="TPD1"/>
</dbReference>
<gene>
    <name evidence="2" type="ORF">CUMW_170700</name>
</gene>
<dbReference type="EMBL" id="BDQV01000135">
    <property type="protein sequence ID" value="GAY56284.1"/>
    <property type="molecule type" value="Genomic_DNA"/>
</dbReference>
<protein>
    <recommendedName>
        <fullName evidence="4">Protein TAPETUM DETERMINANT 1</fullName>
    </recommendedName>
</protein>
<dbReference type="GO" id="GO:0001709">
    <property type="term" value="P:cell fate determination"/>
    <property type="evidence" value="ECO:0007669"/>
    <property type="project" value="TreeGrafter"/>
</dbReference>
<dbReference type="Proteomes" id="UP000236630">
    <property type="component" value="Unassembled WGS sequence"/>
</dbReference>
<dbReference type="PANTHER" id="PTHR33184">
    <property type="entry name" value="PROTEIN TAPETUM DETERMINANT 1-LIKE-RELATED"/>
    <property type="match status" value="1"/>
</dbReference>
<dbReference type="AlphaFoldDB" id="A0A2H5PVC0"/>
<evidence type="ECO:0008006" key="4">
    <source>
        <dbReference type="Google" id="ProtNLM"/>
    </source>
</evidence>
<accession>A0A2H5PVC0</accession>
<dbReference type="Pfam" id="PF24068">
    <property type="entry name" value="TPD1_C"/>
    <property type="match status" value="1"/>
</dbReference>
<evidence type="ECO:0000256" key="1">
    <source>
        <dbReference type="ARBA" id="ARBA00022729"/>
    </source>
</evidence>
<comment type="caution">
    <text evidence="2">The sequence shown here is derived from an EMBL/GenBank/DDBJ whole genome shotgun (WGS) entry which is preliminary data.</text>
</comment>
<dbReference type="PANTHER" id="PTHR33184:SF67">
    <property type="entry name" value="PROTEIN TAPETUM DETERMINANT 1"/>
    <property type="match status" value="1"/>
</dbReference>
<sequence length="188" mass="20683">MRGSFIMNRRLFVVALALFVGMLLALALAFLSISGDDDDMGIIKRGRFISSSSEGGSFPLLHGSHRKLLLRSAKTKAAKKKEPERWGERCTKEDIVITQGPTGIMPNGIPTYTVEIMNACETGCNISEIHLNCGWFSSAHLINHKILKRLSYNDCLVNEGKPLVSGGTLKFQYANTFLYPLTVSSVVC</sequence>
<name>A0A2H5PVC0_CITUN</name>
<dbReference type="STRING" id="55188.A0A2H5PVC0"/>
<evidence type="ECO:0000313" key="3">
    <source>
        <dbReference type="Proteomes" id="UP000236630"/>
    </source>
</evidence>
<keyword evidence="3" id="KW-1185">Reference proteome</keyword>
<organism evidence="2 3">
    <name type="scientific">Citrus unshiu</name>
    <name type="common">Satsuma mandarin</name>
    <name type="synonym">Citrus nobilis var. unshiu</name>
    <dbReference type="NCBI Taxonomy" id="55188"/>
    <lineage>
        <taxon>Eukaryota</taxon>
        <taxon>Viridiplantae</taxon>
        <taxon>Streptophyta</taxon>
        <taxon>Embryophyta</taxon>
        <taxon>Tracheophyta</taxon>
        <taxon>Spermatophyta</taxon>
        <taxon>Magnoliopsida</taxon>
        <taxon>eudicotyledons</taxon>
        <taxon>Gunneridae</taxon>
        <taxon>Pentapetalae</taxon>
        <taxon>rosids</taxon>
        <taxon>malvids</taxon>
        <taxon>Sapindales</taxon>
        <taxon>Rutaceae</taxon>
        <taxon>Aurantioideae</taxon>
        <taxon>Citrus</taxon>
    </lineage>
</organism>